<dbReference type="SUPFAM" id="SSF69318">
    <property type="entry name" value="Integrin alpha N-terminal domain"/>
    <property type="match status" value="1"/>
</dbReference>
<dbReference type="CDD" id="cd00102">
    <property type="entry name" value="IPT"/>
    <property type="match status" value="1"/>
</dbReference>
<dbReference type="InterPro" id="IPR028994">
    <property type="entry name" value="Integrin_alpha_N"/>
</dbReference>
<dbReference type="InterPro" id="IPR002909">
    <property type="entry name" value="IPT_dom"/>
</dbReference>
<proteinExistence type="predicted"/>
<evidence type="ECO:0000313" key="7">
    <source>
        <dbReference type="EMBL" id="AEE52664.1"/>
    </source>
</evidence>
<dbReference type="KEGG" id="hhy:Halhy_4831"/>
<feature type="domain" description="IPT/TIG" evidence="5">
    <location>
        <begin position="23"/>
        <end position="83"/>
    </location>
</feature>
<dbReference type="HOGENOM" id="CLU_230343_0_0_10"/>
<reference evidence="7 8" key="1">
    <citation type="journal article" date="2011" name="Stand. Genomic Sci.">
        <title>Complete genome sequence of Haliscomenobacter hydrossis type strain (O).</title>
        <authorList>
            <consortium name="US DOE Joint Genome Institute (JGI-PGF)"/>
            <person name="Daligault H."/>
            <person name="Lapidus A."/>
            <person name="Zeytun A."/>
            <person name="Nolan M."/>
            <person name="Lucas S."/>
            <person name="Del Rio T.G."/>
            <person name="Tice H."/>
            <person name="Cheng J.F."/>
            <person name="Tapia R."/>
            <person name="Han C."/>
            <person name="Goodwin L."/>
            <person name="Pitluck S."/>
            <person name="Liolios K."/>
            <person name="Pagani I."/>
            <person name="Ivanova N."/>
            <person name="Huntemann M."/>
            <person name="Mavromatis K."/>
            <person name="Mikhailova N."/>
            <person name="Pati A."/>
            <person name="Chen A."/>
            <person name="Palaniappan K."/>
            <person name="Land M."/>
            <person name="Hauser L."/>
            <person name="Brambilla E.M."/>
            <person name="Rohde M."/>
            <person name="Verbarg S."/>
            <person name="Goker M."/>
            <person name="Bristow J."/>
            <person name="Eisen J.A."/>
            <person name="Markowitz V."/>
            <person name="Hugenholtz P."/>
            <person name="Kyrpides N.C."/>
            <person name="Klenk H.P."/>
            <person name="Woyke T."/>
        </authorList>
    </citation>
    <scope>NUCLEOTIDE SEQUENCE [LARGE SCALE GENOMIC DNA]</scope>
    <source>
        <strain evidence="8">ATCC 27775 / DSM 1100 / LMG 10767 / O</strain>
    </source>
</reference>
<feature type="domain" description="PKD-like" evidence="6">
    <location>
        <begin position="1763"/>
        <end position="1845"/>
    </location>
</feature>
<dbReference type="Pfam" id="PF19406">
    <property type="entry name" value="PKD_5"/>
    <property type="match status" value="12"/>
</dbReference>
<feature type="domain" description="PKD-like" evidence="6">
    <location>
        <begin position="1580"/>
        <end position="1661"/>
    </location>
</feature>
<dbReference type="InterPro" id="IPR013519">
    <property type="entry name" value="Int_alpha_beta-p"/>
</dbReference>
<evidence type="ECO:0000256" key="4">
    <source>
        <dbReference type="SAM" id="SignalP"/>
    </source>
</evidence>
<organism evidence="7 8">
    <name type="scientific">Haliscomenobacter hydrossis (strain ATCC 27775 / DSM 1100 / LMG 10767 / O)</name>
    <dbReference type="NCBI Taxonomy" id="760192"/>
    <lineage>
        <taxon>Bacteria</taxon>
        <taxon>Pseudomonadati</taxon>
        <taxon>Bacteroidota</taxon>
        <taxon>Saprospiria</taxon>
        <taxon>Saprospirales</taxon>
        <taxon>Haliscomenobacteraceae</taxon>
        <taxon>Haliscomenobacter</taxon>
    </lineage>
</organism>
<keyword evidence="2" id="KW-0677">Repeat</keyword>
<evidence type="ECO:0000259" key="5">
    <source>
        <dbReference type="Pfam" id="PF01833"/>
    </source>
</evidence>
<feature type="domain" description="PKD-like" evidence="6">
    <location>
        <begin position="1487"/>
        <end position="1569"/>
    </location>
</feature>
<sequence length="2282" mass="234707">MIQKLHIFLSACLVGTLLTAQTPTITGFTPAAGSIGATVTLTGTNFNPTAADNTVHFGAVKATVSSASPTSLTVTVPLGATYKPITVLNTATGLSAATAKPFRVTFSGGIAINSMSFTTKTDFTTASQPRSVASGDLDGDGKPELIATNNGSLSVSLLRNTSSSGTLAFAAKVDLSTGAGPSSVAVGDLDGDGKLDLAIGNQFSNTVSILRNTSTAGMLSFAAKIDSAVGSGPLGVAIGDLDGDGKPDLAIANFSSSTVSVLRNTSTVGSISFARKIDFTTGTNSRPYNIGLGDIDGDGKLDLVTPNAFASNVSVIRNTSTLGNLSFAGRVDFTTGDTPSGVAIGDLDDDGKPDVAISNLFSTSVSIFRNISKVDTVALAAKVDFATGATPFSVSMGDLDGDGKLDLTVANSGSSSLSVLRNTSSSGTLSFVAKVDLAVGSEPNIASIGDLDGDGKPDLATTNLRGNSASVLRNQLSLPPSIISFSPTAGQTGDTILITGSSLTGATKVNFGDSTASFIQVVSPTQIKAVVSDGATGDVDVFIPGDTLSLPGFTFISCPTPSLSITVSPNDTFCLGDSLTFTAVAMNAGSSISYQWRLNGRNVGTNSPTYRGDTLSTLDTISCLIIDTCTTAFSISSDSIVVVVRSPDTLSSSLTPPAVCSGTPFAYTPTSSTAGTTFSWRRKAISGISNAAATGTGSINETLIDTTASPVVVTYEYFNLSLGGCTGSDTFRVRVTVNPRPVLTSSVDTLMQCTGVPFMYTPSSSTVGTIIGWSRSLVNGVSNSGTMGTGNITETLNNTTNAPVNVTYVLSLTANGCTNPVPSNLVVRVKPVPVFTGSTTAPGICSGATLSYLPSSSTPGATFNWTRAAVLGISNSARTDTGRINEALSNTTDTSITVVYRYTVTANGCTSPTPTNVTVSVNPSAALSSTLTPPAICSGTAFTYTPTSSNANATFNWTRAVVNGLSNAAASDTAGINETLVNTTADTLSVVYLYTISATGCSDPNPTRVTVLVKPRPTLSSATNPPAICSGSAFSYTPTSATEGTTFAWTRAAVAGISNAAANGTGNPNETLFDTTTGPVTATYLYTLSAYGCTNPIPDTVKVVVNQPPRLSSSTTPADVCSGALFSYIPTSATIGTTFSWTRAAVVGISNAAANGTDDPLESLINTSNAPVSVTYAYTLNANGCINPQIFNVVVVVKPNPTLSSSLAPPAICSGNAFNYTPTSAATGASFAWIRASVNGISNPEADGSGNPNETLFNTTTAAINVIYRFTVSAGGCTNPTASNVVVGVKPSPKLTSDTLAPAICSGTTLSYAPSSDVINATYSWTRAVVQGISNAASAGTNNPNEILVNTTEFPIGVIYLYTLSANGCANANPTRIRVTVNPLPSLSSSTIAPDICSGGVFSYLPKSSTSGTSFTWTRAAVNGISTPAANGTGNPAETLTNTTNAPITVVYAYVLSANGCDNLTVFNVEVEVSPLPMLSSTSTPPAICSGMTFNYSPSSSVANTTFSWTRAAVNGISNLASSGTGNPNEILSNTTAAPIQVTYVYTLNVEDCINPNTFAVTVTVNPLPRLSSSLDPAPICSGTAFVYTPGSSTPGTNFSWTRAAVNGISNAAGVGTGNINEILVDTTAAPINVTYVYTLSANGCASTINNTFVVTVNPLPTLNSELALDASCSGSSFTYEPGSTANGTNFTWTRAAVAGISNPAANGTGSITETLNNTTSNALDVAYVYTLSANGCSNPSSFTVTKTISPLPALNSSLTPDAICSASTFSYTPSSSVSGTIFTWTRAALSGISNVAANGTGNVNETLTNTTPGALNVTYQYSLSANGCTNPGNFQVVVTVNATPTLITNNPAPRCTTLVDLRATAITAGSTEGLTFSYWTDAAATQAFTTPQSTDAGIYYIKGTNANTGCFDIEPVTVVIGKIPDATATGKTICSGIPVGITVLNPNAAPGATFNWTATYGNARKGRSSGVGVPFGQDAINEILINLTRKGTEVVYTITPIGSQQVGCEGEPITVKVKVNRIGKCPEAEPTAFSETIANNTAPQTKVNMVKPKKRKKYLVQAISNPDSVDGVSEAPYTRPRGSTFEEGLLKNRLRTPSTVVYTIVPYTKGRNWRDNNGTKDDVLGASFEVVVIVQPGPGLVGEVLPEIAVAPPLDAPLKTLQNPAIARENPQATAINPTLLDYFVEAEQKRQTEKVVLLQNVPNPFQESTQIGFYLPEAAEARLTLRDIKGAVLYQLKGAYAKGWNLLELNSAQLQSSGVLYYSLETAKFVETKRMVVLKR</sequence>
<feature type="domain" description="PKD-like" evidence="6">
    <location>
        <begin position="935"/>
        <end position="1017"/>
    </location>
</feature>
<dbReference type="PANTHER" id="PTHR46580:SF2">
    <property type="entry name" value="MAM DOMAIN-CONTAINING PROTEIN"/>
    <property type="match status" value="1"/>
</dbReference>
<keyword evidence="7" id="KW-0675">Receptor</keyword>
<dbReference type="PANTHER" id="PTHR46580">
    <property type="entry name" value="SENSOR KINASE-RELATED"/>
    <property type="match status" value="1"/>
</dbReference>
<dbReference type="Pfam" id="PF01833">
    <property type="entry name" value="TIG"/>
    <property type="match status" value="2"/>
</dbReference>
<gene>
    <name evidence="7" type="ordered locus">Halhy_4831</name>
</gene>
<feature type="chain" id="PRO_5003317306" evidence="4">
    <location>
        <begin position="21"/>
        <end position="2282"/>
    </location>
</feature>
<dbReference type="EMBL" id="CP002691">
    <property type="protein sequence ID" value="AEE52664.1"/>
    <property type="molecule type" value="Genomic_DNA"/>
</dbReference>
<dbReference type="Gene3D" id="2.60.40.10">
    <property type="entry name" value="Immunoglobulins"/>
    <property type="match status" value="2"/>
</dbReference>
<dbReference type="eggNOG" id="COG2706">
    <property type="taxonomic scope" value="Bacteria"/>
</dbReference>
<dbReference type="STRING" id="760192.Halhy_4831"/>
<dbReference type="Proteomes" id="UP000008461">
    <property type="component" value="Chromosome"/>
</dbReference>
<keyword evidence="1 4" id="KW-0732">Signal</keyword>
<feature type="domain" description="IPT/TIG" evidence="5">
    <location>
        <begin position="480"/>
        <end position="547"/>
    </location>
</feature>
<feature type="domain" description="PKD-like" evidence="6">
    <location>
        <begin position="1119"/>
        <end position="1201"/>
    </location>
</feature>
<dbReference type="eggNOG" id="COG5492">
    <property type="taxonomic scope" value="Bacteria"/>
</dbReference>
<dbReference type="SMART" id="SM00191">
    <property type="entry name" value="Int_alpha"/>
    <property type="match status" value="3"/>
</dbReference>
<accession>F4KYX7</accession>
<keyword evidence="8" id="KW-1185">Reference proteome</keyword>
<dbReference type="Pfam" id="PF13517">
    <property type="entry name" value="FG-GAP_3"/>
    <property type="match status" value="4"/>
</dbReference>
<name>F4KYX7_HALH1</name>
<feature type="signal peptide" evidence="4">
    <location>
        <begin position="1"/>
        <end position="20"/>
    </location>
</feature>
<reference key="2">
    <citation type="submission" date="2011-04" db="EMBL/GenBank/DDBJ databases">
        <title>Complete sequence of chromosome of Haliscomenobacter hydrossis DSM 1100.</title>
        <authorList>
            <consortium name="US DOE Joint Genome Institute (JGI-PGF)"/>
            <person name="Lucas S."/>
            <person name="Han J."/>
            <person name="Lapidus A."/>
            <person name="Bruce D."/>
            <person name="Goodwin L."/>
            <person name="Pitluck S."/>
            <person name="Peters L."/>
            <person name="Kyrpides N."/>
            <person name="Mavromatis K."/>
            <person name="Ivanova N."/>
            <person name="Ovchinnikova G."/>
            <person name="Pagani I."/>
            <person name="Daligault H."/>
            <person name="Detter J.C."/>
            <person name="Han C."/>
            <person name="Land M."/>
            <person name="Hauser L."/>
            <person name="Markowitz V."/>
            <person name="Cheng J.-F."/>
            <person name="Hugenholtz P."/>
            <person name="Woyke T."/>
            <person name="Wu D."/>
            <person name="Verbarg S."/>
            <person name="Frueling A."/>
            <person name="Brambilla E."/>
            <person name="Klenk H.-P."/>
            <person name="Eisen J.A."/>
        </authorList>
    </citation>
    <scope>NUCLEOTIDE SEQUENCE</scope>
    <source>
        <strain>DSM 1100</strain>
    </source>
</reference>
<feature type="domain" description="PKD-like" evidence="6">
    <location>
        <begin position="1303"/>
        <end position="1385"/>
    </location>
</feature>
<feature type="domain" description="PKD-like" evidence="6">
    <location>
        <begin position="1396"/>
        <end position="1477"/>
    </location>
</feature>
<evidence type="ECO:0000256" key="1">
    <source>
        <dbReference type="ARBA" id="ARBA00022729"/>
    </source>
</evidence>
<evidence type="ECO:0000313" key="8">
    <source>
        <dbReference type="Proteomes" id="UP000008461"/>
    </source>
</evidence>
<evidence type="ECO:0000256" key="2">
    <source>
        <dbReference type="ARBA" id="ARBA00022737"/>
    </source>
</evidence>
<dbReference type="eggNOG" id="COG3291">
    <property type="taxonomic scope" value="Bacteria"/>
</dbReference>
<feature type="domain" description="PKD-like" evidence="6">
    <location>
        <begin position="844"/>
        <end position="924"/>
    </location>
</feature>
<dbReference type="InterPro" id="IPR013517">
    <property type="entry name" value="FG-GAP"/>
</dbReference>
<feature type="domain" description="PKD-like" evidence="6">
    <location>
        <begin position="1211"/>
        <end position="1293"/>
    </location>
</feature>
<feature type="domain" description="PKD-like" evidence="6">
    <location>
        <begin position="1932"/>
        <end position="2021"/>
    </location>
</feature>
<evidence type="ECO:0000259" key="6">
    <source>
        <dbReference type="Pfam" id="PF19406"/>
    </source>
</evidence>
<evidence type="ECO:0000256" key="3">
    <source>
        <dbReference type="ARBA" id="ARBA00023180"/>
    </source>
</evidence>
<dbReference type="SUPFAM" id="SSF81296">
    <property type="entry name" value="E set domains"/>
    <property type="match status" value="2"/>
</dbReference>
<protein>
    <submittedName>
        <fullName evidence="7">Cell surface receptor IPT/TIG domain protein</fullName>
    </submittedName>
</protein>
<dbReference type="InterPro" id="IPR045828">
    <property type="entry name" value="PKD_Bacteroidetes"/>
</dbReference>
<feature type="domain" description="PKD-like" evidence="6">
    <location>
        <begin position="658"/>
        <end position="741"/>
    </location>
</feature>
<dbReference type="InterPro" id="IPR013783">
    <property type="entry name" value="Ig-like_fold"/>
</dbReference>
<dbReference type="Gene3D" id="2.130.10.130">
    <property type="entry name" value="Integrin alpha, N-terminal"/>
    <property type="match status" value="2"/>
</dbReference>
<keyword evidence="3" id="KW-0325">Glycoprotein</keyword>
<feature type="domain" description="PKD-like" evidence="6">
    <location>
        <begin position="1671"/>
        <end position="1753"/>
    </location>
</feature>
<dbReference type="InterPro" id="IPR014756">
    <property type="entry name" value="Ig_E-set"/>
</dbReference>
<dbReference type="eggNOG" id="COG3210">
    <property type="taxonomic scope" value="Bacteria"/>
</dbReference>